<dbReference type="EMBL" id="NESQ01000198">
    <property type="protein sequence ID" value="PUU76158.1"/>
    <property type="molecule type" value="Genomic_DNA"/>
</dbReference>
<accession>A0A2T6ZKZ3</accession>
<keyword evidence="1" id="KW-0443">Lipid metabolism</keyword>
<evidence type="ECO:0000256" key="1">
    <source>
        <dbReference type="ARBA" id="ARBA00023221"/>
    </source>
</evidence>
<evidence type="ECO:0000313" key="4">
    <source>
        <dbReference type="Proteomes" id="UP000244722"/>
    </source>
</evidence>
<organism evidence="3 4">
    <name type="scientific">Tuber borchii</name>
    <name type="common">White truffle</name>
    <dbReference type="NCBI Taxonomy" id="42251"/>
    <lineage>
        <taxon>Eukaryota</taxon>
        <taxon>Fungi</taxon>
        <taxon>Dikarya</taxon>
        <taxon>Ascomycota</taxon>
        <taxon>Pezizomycotina</taxon>
        <taxon>Pezizomycetes</taxon>
        <taxon>Pezizales</taxon>
        <taxon>Tuberaceae</taxon>
        <taxon>Tuber</taxon>
    </lineage>
</organism>
<dbReference type="InterPro" id="IPR036554">
    <property type="entry name" value="GHMP_kinase_C_sf"/>
</dbReference>
<dbReference type="InterPro" id="IPR053859">
    <property type="entry name" value="MVD-like_N"/>
</dbReference>
<feature type="domain" description="Diphosphomevalonate decarboxylase-like N-terminal" evidence="2">
    <location>
        <begin position="48"/>
        <end position="83"/>
    </location>
</feature>
<evidence type="ECO:0000259" key="2">
    <source>
        <dbReference type="Pfam" id="PF22700"/>
    </source>
</evidence>
<dbReference type="Pfam" id="PF22700">
    <property type="entry name" value="MVD-like_N"/>
    <property type="match status" value="1"/>
</dbReference>
<dbReference type="GO" id="GO:0019287">
    <property type="term" value="P:isopentenyl diphosphate biosynthetic process, mevalonate pathway"/>
    <property type="evidence" value="ECO:0007669"/>
    <property type="project" value="TreeGrafter"/>
</dbReference>
<dbReference type="PANTHER" id="PTHR10977">
    <property type="entry name" value="DIPHOSPHOMEVALONATE DECARBOXYLASE"/>
    <property type="match status" value="1"/>
</dbReference>
<reference evidence="3 4" key="1">
    <citation type="submission" date="2017-04" db="EMBL/GenBank/DDBJ databases">
        <title>Draft genome sequence of Tuber borchii Vittad., a whitish edible truffle.</title>
        <authorList>
            <consortium name="DOE Joint Genome Institute"/>
            <person name="Murat C."/>
            <person name="Kuo A."/>
            <person name="Barry K.W."/>
            <person name="Clum A."/>
            <person name="Dockter R.B."/>
            <person name="Fauchery L."/>
            <person name="Iotti M."/>
            <person name="Kohler A."/>
            <person name="Labutti K."/>
            <person name="Lindquist E.A."/>
            <person name="Lipzen A."/>
            <person name="Ohm R.A."/>
            <person name="Wang M."/>
            <person name="Grigoriev I.V."/>
            <person name="Zambonelli A."/>
            <person name="Martin F.M."/>
        </authorList>
    </citation>
    <scope>NUCLEOTIDE SEQUENCE [LARGE SCALE GENOMIC DNA]</scope>
    <source>
        <strain evidence="3 4">Tbo3840</strain>
    </source>
</reference>
<dbReference type="GO" id="GO:0004163">
    <property type="term" value="F:diphosphomevalonate decarboxylase activity"/>
    <property type="evidence" value="ECO:0007669"/>
    <property type="project" value="TreeGrafter"/>
</dbReference>
<dbReference type="GO" id="GO:0008202">
    <property type="term" value="P:steroid metabolic process"/>
    <property type="evidence" value="ECO:0007669"/>
    <property type="project" value="UniProtKB-KW"/>
</dbReference>
<proteinExistence type="predicted"/>
<sequence>MVKLGGSPANCMLHELKILRKNHEDTNPFLRRLSRYMFMPFPRTTSLQQQNVARQGSGSGCRGLFGGYVPWEMGQAVDGSDSYPAKVAPASHWPDMKSVNPAAPAAKKVVCSTAYMQAIA</sequence>
<dbReference type="GO" id="GO:0005829">
    <property type="term" value="C:cytosol"/>
    <property type="evidence" value="ECO:0007669"/>
    <property type="project" value="TreeGrafter"/>
</dbReference>
<dbReference type="Gene3D" id="3.30.230.10">
    <property type="match status" value="1"/>
</dbReference>
<comment type="caution">
    <text evidence="3">The sequence shown here is derived from an EMBL/GenBank/DDBJ whole genome shotgun (WGS) entry which is preliminary data.</text>
</comment>
<dbReference type="Proteomes" id="UP000244722">
    <property type="component" value="Unassembled WGS sequence"/>
</dbReference>
<name>A0A2T6ZKZ3_TUBBO</name>
<dbReference type="InterPro" id="IPR014721">
    <property type="entry name" value="Ribsml_uS5_D2-typ_fold_subgr"/>
</dbReference>
<evidence type="ECO:0000313" key="3">
    <source>
        <dbReference type="EMBL" id="PUU76158.1"/>
    </source>
</evidence>
<dbReference type="STRING" id="42251.A0A2T6ZKZ3"/>
<dbReference type="PANTHER" id="PTHR10977:SF3">
    <property type="entry name" value="DIPHOSPHOMEVALONATE DECARBOXYLASE"/>
    <property type="match status" value="1"/>
</dbReference>
<dbReference type="Gene3D" id="3.30.70.890">
    <property type="entry name" value="GHMP kinase, C-terminal domain"/>
    <property type="match status" value="1"/>
</dbReference>
<keyword evidence="4" id="KW-1185">Reference proteome</keyword>
<gene>
    <name evidence="3" type="ORF">B9Z19DRAFT_1130105</name>
</gene>
<keyword evidence="1" id="KW-0753">Steroid metabolism</keyword>
<protein>
    <recommendedName>
        <fullName evidence="2">Diphosphomevalonate decarboxylase-like N-terminal domain-containing protein</fullName>
    </recommendedName>
</protein>
<dbReference type="AlphaFoldDB" id="A0A2T6ZKZ3"/>